<dbReference type="eggNOG" id="ENOG502ZB7I">
    <property type="taxonomic scope" value="Bacteria"/>
</dbReference>
<evidence type="ECO:0008006" key="3">
    <source>
        <dbReference type="Google" id="ProtNLM"/>
    </source>
</evidence>
<sequence length="780" mass="88219">MLLFIYYSNLKKSMKQRYLILLPFILFLLGGSNATILHSFDVKKLSGNIQLTLKHGVWKLWNKKPVYQNITLDLVCEEGKCKPEVWGYAQKFNQDVDHQGTLEKNNLEQLNISEIKTQQSHELWQLKITMNIQTHPWNTEISQAVYHIDLVPYKDRIIGSYQGKYNQKFLQGSVTGKIKQIWPVPVKNYKNLVPQEHPRLVFRRDQLPSIKKAIQTPEGKAIIQALKTNLEKPIYYDGYVPTGAYHASGHCFLALIDNDKQLANTGWEIVKKSMENPGRRLLEHSPIVTGVALAYDFCYSLWDEKKITTVTRWLAAQTEQLVKGDSPNNGWNSNAGSNWNARARGAAGLAALAILNEPSLSNEKIYHYMRTAERNIKRYLTTAIGDYGFGSEGDHYTTEPLILTVFPFLQAYSNVMGQDLVKGSPAQWILPHYLMRIIPNNNNLNIAAYGRHRHYAGSALFATGLVTVPQDFLPGIVPIFERYSGLKGDQSFGITLPHYAPFILTFYSENNNYNSQNPIDLFNSNFVDRQKGFYNFRNQWQNEDDFVANIYLKQELIGGSWHFPDVGSFRISGLGESWAKAGKSTAKWEEENVVVLPKSSPWRTSKPLFFVSNPDGSGIVTLQTNTKWRKNSNPIVGITGLRSFAVDYSKASGVPGLFVLVDRFMGNNSVKEFKEKRWIMHTAGSVTINNNSFIIQGKNKATMKGTFIVPKSVKITTEKTEEGNKIIATGGQEFFVIMTVQEKSPPSLNITGSGMTAKVEIGQQKISFDQDRIRLSTINP</sequence>
<dbReference type="AlphaFoldDB" id="B1WQ01"/>
<protein>
    <recommendedName>
        <fullName evidence="3">Heparinase II N-terminal domain-containing protein</fullName>
    </recommendedName>
</protein>
<accession>B1WQ01</accession>
<evidence type="ECO:0000313" key="1">
    <source>
        <dbReference type="EMBL" id="ACB53316.1"/>
    </source>
</evidence>
<keyword evidence="2" id="KW-1185">Reference proteome</keyword>
<reference evidence="1 2" key="1">
    <citation type="journal article" date="2008" name="Proc. Natl. Acad. Sci. U.S.A.">
        <title>The genome of Cyanothece 51142, a unicellular diazotrophic cyanobacterium important in the marine nitrogen cycle.</title>
        <authorList>
            <person name="Welsh E.A."/>
            <person name="Liberton M."/>
            <person name="Stoeckel J."/>
            <person name="Loh T."/>
            <person name="Elvitigala T."/>
            <person name="Wang C."/>
            <person name="Wollam A."/>
            <person name="Fulton R.S."/>
            <person name="Clifton S.W."/>
            <person name="Jacobs J.M."/>
            <person name="Aurora R."/>
            <person name="Ghosh B.K."/>
            <person name="Sherman L.A."/>
            <person name="Smith R.D."/>
            <person name="Wilson R.K."/>
            <person name="Pakrasi H.B."/>
        </authorList>
    </citation>
    <scope>NUCLEOTIDE SEQUENCE [LARGE SCALE GENOMIC DNA]</scope>
    <source>
        <strain evidence="2">ATCC 51142 / BH68</strain>
    </source>
</reference>
<name>B1WQ01_CROS5</name>
<gene>
    <name evidence="1" type="ordered locus">cce_3968</name>
</gene>
<dbReference type="Gene3D" id="2.70.98.70">
    <property type="match status" value="1"/>
</dbReference>
<dbReference type="Gene3D" id="1.50.10.100">
    <property type="entry name" value="Chondroitin AC/alginate lyase"/>
    <property type="match status" value="1"/>
</dbReference>
<dbReference type="EMBL" id="CP000806">
    <property type="protein sequence ID" value="ACB53316.1"/>
    <property type="molecule type" value="Genomic_DNA"/>
</dbReference>
<dbReference type="HOGENOM" id="CLU_021735_0_0_3"/>
<dbReference type="KEGG" id="cyt:cce_3968"/>
<evidence type="ECO:0000313" key="2">
    <source>
        <dbReference type="Proteomes" id="UP000001203"/>
    </source>
</evidence>
<dbReference type="SUPFAM" id="SSF48230">
    <property type="entry name" value="Chondroitin AC/alginate lyase"/>
    <property type="match status" value="1"/>
</dbReference>
<proteinExistence type="predicted"/>
<organism evidence="1 2">
    <name type="scientific">Crocosphaera subtropica (strain ATCC 51142 / BH68)</name>
    <name type="common">Cyanothece sp. (strain ATCC 51142)</name>
    <dbReference type="NCBI Taxonomy" id="43989"/>
    <lineage>
        <taxon>Bacteria</taxon>
        <taxon>Bacillati</taxon>
        <taxon>Cyanobacteriota</taxon>
        <taxon>Cyanophyceae</taxon>
        <taxon>Oscillatoriophycideae</taxon>
        <taxon>Chroococcales</taxon>
        <taxon>Aphanothecaceae</taxon>
        <taxon>Crocosphaera</taxon>
        <taxon>Crocosphaera subtropica</taxon>
    </lineage>
</organism>
<dbReference type="InterPro" id="IPR008929">
    <property type="entry name" value="Chondroitin_lyas"/>
</dbReference>
<dbReference type="Proteomes" id="UP000001203">
    <property type="component" value="Chromosome circular"/>
</dbReference>